<sequence>MKVFLSLKNFFSKHKWNYLIGIIWLIIIDSVQLIVPQIFRNLTNDFENNLLNSKGITKYVCLIILTGTVIAVGRFFWRIYILGTSRELEYYLRKKIFNHLLTLSPNYFNTHKTGDLMAHVTNDVNAVRMAIGQGTIMIVDSGFMIILSLIMMIKTTNLRLTSIALFTLPFIIIVVSKFGKIIHKRFKIVQEAFSDLTDTTQESFSGIRVVKSFVQEELELEKFSKVNKDNLNKNIDLVKISGTFHPFIQFISSISFLLVIFYGGKEVILNKISLGDFIAFNSYLGLLVWPMMALGWVINVLQRGAASMDRINSILDEKPDISDIEDAIKLNKSKGKVEFQEVSFKYPGANNYALRNINFTIEQGKSLAIIGRTGSGKSTIVSLLLRLYDIDKGKILFDDIDIKNLSLKSLRENIGYVPQDNFLFSTTIEENIAFSFEESISHDKVIHAARLAEVYDNILEFPNDFQTILGERGVTLSGGQKQRTSIARAIIKEPSVLILDDSLSSVDTQTEEKILKNLKDFTDTRTTIIISHRISTVKNCDEIIFLVDGEIAERGTHDFLISLNGLYSDLYEKQLLEEKIVND</sequence>
<comment type="subcellular location">
    <subcellularLocation>
        <location evidence="1">Membrane</location>
        <topology evidence="1">Multi-pass membrane protein</topology>
    </subcellularLocation>
</comment>
<dbReference type="InterPro" id="IPR011527">
    <property type="entry name" value="ABC1_TM_dom"/>
</dbReference>
<feature type="domain" description="ABC transmembrane type-1" evidence="7">
    <location>
        <begin position="19"/>
        <end position="303"/>
    </location>
</feature>
<dbReference type="Pfam" id="PF00664">
    <property type="entry name" value="ABC_membrane"/>
    <property type="match status" value="1"/>
</dbReference>
<evidence type="ECO:0000313" key="8">
    <source>
        <dbReference type="EMBL" id="MCQ4924204.1"/>
    </source>
</evidence>
<dbReference type="Proteomes" id="UP001524478">
    <property type="component" value="Unassembled WGS sequence"/>
</dbReference>
<gene>
    <name evidence="8" type="ORF">NE686_13965</name>
</gene>
<evidence type="ECO:0000259" key="7">
    <source>
        <dbReference type="PROSITE" id="PS50929"/>
    </source>
</evidence>
<evidence type="ECO:0000256" key="5">
    <source>
        <dbReference type="SAM" id="Phobius"/>
    </source>
</evidence>
<keyword evidence="3 5" id="KW-1133">Transmembrane helix</keyword>
<keyword evidence="8" id="KW-0067">ATP-binding</keyword>
<dbReference type="InterPro" id="IPR039421">
    <property type="entry name" value="Type_1_exporter"/>
</dbReference>
<feature type="transmembrane region" description="Helical" evidence="5">
    <location>
        <begin position="56"/>
        <end position="77"/>
    </location>
</feature>
<dbReference type="PROSITE" id="PS50929">
    <property type="entry name" value="ABC_TM1F"/>
    <property type="match status" value="1"/>
</dbReference>
<feature type="transmembrane region" description="Helical" evidence="5">
    <location>
        <begin position="16"/>
        <end position="36"/>
    </location>
</feature>
<evidence type="ECO:0000256" key="1">
    <source>
        <dbReference type="ARBA" id="ARBA00004141"/>
    </source>
</evidence>
<feature type="transmembrane region" description="Helical" evidence="5">
    <location>
        <begin position="283"/>
        <end position="301"/>
    </location>
</feature>
<evidence type="ECO:0000256" key="2">
    <source>
        <dbReference type="ARBA" id="ARBA00022692"/>
    </source>
</evidence>
<comment type="caution">
    <text evidence="8">The sequence shown here is derived from an EMBL/GenBank/DDBJ whole genome shotgun (WGS) entry which is preliminary data.</text>
</comment>
<evidence type="ECO:0000256" key="4">
    <source>
        <dbReference type="ARBA" id="ARBA00023136"/>
    </source>
</evidence>
<evidence type="ECO:0000259" key="6">
    <source>
        <dbReference type="PROSITE" id="PS50893"/>
    </source>
</evidence>
<feature type="domain" description="ABC transporter" evidence="6">
    <location>
        <begin position="337"/>
        <end position="573"/>
    </location>
</feature>
<keyword evidence="2 5" id="KW-0812">Transmembrane</keyword>
<name>A0ABT1SCJ4_9FIRM</name>
<reference evidence="8 9" key="1">
    <citation type="submission" date="2022-06" db="EMBL/GenBank/DDBJ databases">
        <title>Isolation of gut microbiota from human fecal samples.</title>
        <authorList>
            <person name="Pamer E.G."/>
            <person name="Barat B."/>
            <person name="Waligurski E."/>
            <person name="Medina S."/>
            <person name="Paddock L."/>
            <person name="Mostad J."/>
        </authorList>
    </citation>
    <scope>NUCLEOTIDE SEQUENCE [LARGE SCALE GENOMIC DNA]</scope>
    <source>
        <strain evidence="8 9">DFI.7.95</strain>
    </source>
</reference>
<keyword evidence="8" id="KW-0547">Nucleotide-binding</keyword>
<dbReference type="GO" id="GO:0005524">
    <property type="term" value="F:ATP binding"/>
    <property type="evidence" value="ECO:0007669"/>
    <property type="project" value="UniProtKB-KW"/>
</dbReference>
<dbReference type="PROSITE" id="PS50893">
    <property type="entry name" value="ABC_TRANSPORTER_2"/>
    <property type="match status" value="1"/>
</dbReference>
<keyword evidence="4 5" id="KW-0472">Membrane</keyword>
<dbReference type="Pfam" id="PF00005">
    <property type="entry name" value="ABC_tran"/>
    <property type="match status" value="1"/>
</dbReference>
<feature type="transmembrane region" description="Helical" evidence="5">
    <location>
        <begin position="243"/>
        <end position="263"/>
    </location>
</feature>
<dbReference type="EMBL" id="JANGAC010000011">
    <property type="protein sequence ID" value="MCQ4924204.1"/>
    <property type="molecule type" value="Genomic_DNA"/>
</dbReference>
<evidence type="ECO:0000256" key="3">
    <source>
        <dbReference type="ARBA" id="ARBA00022989"/>
    </source>
</evidence>
<accession>A0ABT1SCJ4</accession>
<dbReference type="PANTHER" id="PTHR43394">
    <property type="entry name" value="ATP-DEPENDENT PERMEASE MDL1, MITOCHONDRIAL"/>
    <property type="match status" value="1"/>
</dbReference>
<keyword evidence="9" id="KW-1185">Reference proteome</keyword>
<dbReference type="PANTHER" id="PTHR43394:SF1">
    <property type="entry name" value="ATP-BINDING CASSETTE SUB-FAMILY B MEMBER 10, MITOCHONDRIAL"/>
    <property type="match status" value="1"/>
</dbReference>
<protein>
    <submittedName>
        <fullName evidence="8">ABC transporter ATP-binding protein/permease</fullName>
    </submittedName>
</protein>
<dbReference type="InterPro" id="IPR003439">
    <property type="entry name" value="ABC_transporter-like_ATP-bd"/>
</dbReference>
<feature type="transmembrane region" description="Helical" evidence="5">
    <location>
        <begin position="159"/>
        <end position="178"/>
    </location>
</feature>
<feature type="transmembrane region" description="Helical" evidence="5">
    <location>
        <begin position="135"/>
        <end position="153"/>
    </location>
</feature>
<dbReference type="SMART" id="SM00382">
    <property type="entry name" value="AAA"/>
    <property type="match status" value="1"/>
</dbReference>
<organism evidence="8 9">
    <name type="scientific">Tissierella carlieri</name>
    <dbReference type="NCBI Taxonomy" id="689904"/>
    <lineage>
        <taxon>Bacteria</taxon>
        <taxon>Bacillati</taxon>
        <taxon>Bacillota</taxon>
        <taxon>Tissierellia</taxon>
        <taxon>Tissierellales</taxon>
        <taxon>Tissierellaceae</taxon>
        <taxon>Tissierella</taxon>
    </lineage>
</organism>
<dbReference type="CDD" id="cd18541">
    <property type="entry name" value="ABC_6TM_TmrB_like"/>
    <property type="match status" value="1"/>
</dbReference>
<evidence type="ECO:0000313" key="9">
    <source>
        <dbReference type="Proteomes" id="UP001524478"/>
    </source>
</evidence>
<dbReference type="RefSeq" id="WP_216554298.1">
    <property type="nucleotide sequence ID" value="NZ_JAHLOH010000007.1"/>
</dbReference>
<dbReference type="InterPro" id="IPR003593">
    <property type="entry name" value="AAA+_ATPase"/>
</dbReference>
<proteinExistence type="predicted"/>